<protein>
    <recommendedName>
        <fullName evidence="4">Metallothionein</fullName>
    </recommendedName>
</protein>
<reference evidence="3" key="1">
    <citation type="journal article" date="2017" name="bioRxiv">
        <title>Comparative analysis of the genomes of Stylophora pistillata and Acropora digitifera provides evidence for extensive differences between species of corals.</title>
        <authorList>
            <person name="Voolstra C.R."/>
            <person name="Li Y."/>
            <person name="Liew Y.J."/>
            <person name="Baumgarten S."/>
            <person name="Zoccola D."/>
            <person name="Flot J.-F."/>
            <person name="Tambutte S."/>
            <person name="Allemand D."/>
            <person name="Aranda M."/>
        </authorList>
    </citation>
    <scope>NUCLEOTIDE SEQUENCE [LARGE SCALE GENOMIC DNA]</scope>
</reference>
<proteinExistence type="predicted"/>
<dbReference type="Proteomes" id="UP000225706">
    <property type="component" value="Unassembled WGS sequence"/>
</dbReference>
<keyword evidence="3" id="KW-1185">Reference proteome</keyword>
<dbReference type="AlphaFoldDB" id="A0A2B4S8V9"/>
<feature type="signal peptide" evidence="1">
    <location>
        <begin position="1"/>
        <end position="21"/>
    </location>
</feature>
<dbReference type="OrthoDB" id="5983690at2759"/>
<evidence type="ECO:0000256" key="1">
    <source>
        <dbReference type="SAM" id="SignalP"/>
    </source>
</evidence>
<name>A0A2B4S8V9_STYPI</name>
<feature type="chain" id="PRO_5012111981" description="Metallothionein" evidence="1">
    <location>
        <begin position="22"/>
        <end position="246"/>
    </location>
</feature>
<evidence type="ECO:0000313" key="3">
    <source>
        <dbReference type="Proteomes" id="UP000225706"/>
    </source>
</evidence>
<gene>
    <name evidence="2" type="ORF">AWC38_SpisGene9025</name>
</gene>
<sequence length="246" mass="26642">MRATAFLCFALLSCVSLSVEGKSIKTNHDERKEADANKCTCEMPAKEEKNINGKCDCLQEDVKRCQGDKGKCNCDSSSETIKNFRREDCKCKNRQDAESGSGQTNTTKRCDCKCNSRSNTGHSTVAAQVSDNPGILAVAPLMAQADGSQAVRKGKGSKKCCCCDCCHDCCCHDCCCHCCEPCCCCCHCCEPCCCCCHECCCPCCCHCCHCCPCCCHCCCKKSNASERMPAVVNPLIAAAHSKPQHH</sequence>
<comment type="caution">
    <text evidence="2">The sequence shown here is derived from an EMBL/GenBank/DDBJ whole genome shotgun (WGS) entry which is preliminary data.</text>
</comment>
<dbReference type="EMBL" id="LSMT01000129">
    <property type="protein sequence ID" value="PFX26331.1"/>
    <property type="molecule type" value="Genomic_DNA"/>
</dbReference>
<organism evidence="2 3">
    <name type="scientific">Stylophora pistillata</name>
    <name type="common">Smooth cauliflower coral</name>
    <dbReference type="NCBI Taxonomy" id="50429"/>
    <lineage>
        <taxon>Eukaryota</taxon>
        <taxon>Metazoa</taxon>
        <taxon>Cnidaria</taxon>
        <taxon>Anthozoa</taxon>
        <taxon>Hexacorallia</taxon>
        <taxon>Scleractinia</taxon>
        <taxon>Astrocoeniina</taxon>
        <taxon>Pocilloporidae</taxon>
        <taxon>Stylophora</taxon>
    </lineage>
</organism>
<keyword evidence="1" id="KW-0732">Signal</keyword>
<evidence type="ECO:0008006" key="4">
    <source>
        <dbReference type="Google" id="ProtNLM"/>
    </source>
</evidence>
<accession>A0A2B4S8V9</accession>
<evidence type="ECO:0000313" key="2">
    <source>
        <dbReference type="EMBL" id="PFX26331.1"/>
    </source>
</evidence>